<protein>
    <submittedName>
        <fullName evidence="8">LAG1 longevity assurance</fullName>
    </submittedName>
</protein>
<keyword evidence="3 6" id="KW-1133">Transmembrane helix</keyword>
<evidence type="ECO:0000256" key="4">
    <source>
        <dbReference type="ARBA" id="ARBA00023136"/>
    </source>
</evidence>
<organism evidence="8 9">
    <name type="scientific">Thecamonas trahens ATCC 50062</name>
    <dbReference type="NCBI Taxonomy" id="461836"/>
    <lineage>
        <taxon>Eukaryota</taxon>
        <taxon>Apusozoa</taxon>
        <taxon>Apusomonadida</taxon>
        <taxon>Apusomonadidae</taxon>
        <taxon>Thecamonas</taxon>
    </lineage>
</organism>
<dbReference type="GO" id="GO:0005783">
    <property type="term" value="C:endoplasmic reticulum"/>
    <property type="evidence" value="ECO:0007669"/>
    <property type="project" value="TreeGrafter"/>
</dbReference>
<feature type="domain" description="TLC" evidence="7">
    <location>
        <begin position="67"/>
        <end position="279"/>
    </location>
</feature>
<dbReference type="PANTHER" id="PTHR12560:SF0">
    <property type="entry name" value="LD18904P"/>
    <property type="match status" value="1"/>
</dbReference>
<feature type="transmembrane region" description="Helical" evidence="6">
    <location>
        <begin position="214"/>
        <end position="238"/>
    </location>
</feature>
<comment type="subcellular location">
    <subcellularLocation>
        <location evidence="1">Membrane</location>
        <topology evidence="1">Multi-pass membrane protein</topology>
    </subcellularLocation>
</comment>
<evidence type="ECO:0000313" key="9">
    <source>
        <dbReference type="Proteomes" id="UP000054408"/>
    </source>
</evidence>
<dbReference type="InterPro" id="IPR016439">
    <property type="entry name" value="Lag1/Lac1-like"/>
</dbReference>
<proteinExistence type="predicted"/>
<keyword evidence="9" id="KW-1185">Reference proteome</keyword>
<feature type="transmembrane region" description="Helical" evidence="6">
    <location>
        <begin position="12"/>
        <end position="33"/>
    </location>
</feature>
<reference evidence="8 9" key="1">
    <citation type="submission" date="2010-05" db="EMBL/GenBank/DDBJ databases">
        <title>The Genome Sequence of Thecamonas trahens ATCC 50062.</title>
        <authorList>
            <consortium name="The Broad Institute Genome Sequencing Platform"/>
            <person name="Russ C."/>
            <person name="Cuomo C."/>
            <person name="Shea T."/>
            <person name="Young S.K."/>
            <person name="Zeng Q."/>
            <person name="Koehrsen M."/>
            <person name="Haas B."/>
            <person name="Borodovsky M."/>
            <person name="Guigo R."/>
            <person name="Alvarado L."/>
            <person name="Berlin A."/>
            <person name="Bochicchio J."/>
            <person name="Borenstein D."/>
            <person name="Chapman S."/>
            <person name="Chen Z."/>
            <person name="Freedman E."/>
            <person name="Gellesch M."/>
            <person name="Goldberg J."/>
            <person name="Griggs A."/>
            <person name="Gujja S."/>
            <person name="Heilman E."/>
            <person name="Heiman D."/>
            <person name="Hepburn T."/>
            <person name="Howarth C."/>
            <person name="Jen D."/>
            <person name="Larson L."/>
            <person name="Mehta T."/>
            <person name="Park D."/>
            <person name="Pearson M."/>
            <person name="Roberts A."/>
            <person name="Saif S."/>
            <person name="Shenoy N."/>
            <person name="Sisk P."/>
            <person name="Stolte C."/>
            <person name="Sykes S."/>
            <person name="Thomson T."/>
            <person name="Walk T."/>
            <person name="White J."/>
            <person name="Yandava C."/>
            <person name="Burger G."/>
            <person name="Gray M.W."/>
            <person name="Holland P.W.H."/>
            <person name="King N."/>
            <person name="Lang F.B.F."/>
            <person name="Roger A.J."/>
            <person name="Ruiz-Trillo I."/>
            <person name="Lander E."/>
            <person name="Nusbaum C."/>
        </authorList>
    </citation>
    <scope>NUCLEOTIDE SEQUENCE [LARGE SCALE GENOMIC DNA]</scope>
    <source>
        <strain evidence="8 9">ATCC 50062</strain>
    </source>
</reference>
<dbReference type="GO" id="GO:0050291">
    <property type="term" value="F:sphingosine N-acyltransferase activity"/>
    <property type="evidence" value="ECO:0007669"/>
    <property type="project" value="InterPro"/>
</dbReference>
<dbReference type="SMART" id="SM00724">
    <property type="entry name" value="TLC"/>
    <property type="match status" value="1"/>
</dbReference>
<dbReference type="PIRSF" id="PIRSF005225">
    <property type="entry name" value="LAG1_LAC1"/>
    <property type="match status" value="1"/>
</dbReference>
<dbReference type="GO" id="GO:0046513">
    <property type="term" value="P:ceramide biosynthetic process"/>
    <property type="evidence" value="ECO:0007669"/>
    <property type="project" value="InterPro"/>
</dbReference>
<dbReference type="PANTHER" id="PTHR12560">
    <property type="entry name" value="LONGEVITY ASSURANCE FACTOR 1 LAG1"/>
    <property type="match status" value="1"/>
</dbReference>
<dbReference type="InterPro" id="IPR006634">
    <property type="entry name" value="TLC-dom"/>
</dbReference>
<dbReference type="AlphaFoldDB" id="A0A0L0DJR7"/>
<dbReference type="GeneID" id="25567195"/>
<evidence type="ECO:0000256" key="2">
    <source>
        <dbReference type="ARBA" id="ARBA00022692"/>
    </source>
</evidence>
<dbReference type="Pfam" id="PF03798">
    <property type="entry name" value="TRAM_LAG1_CLN8"/>
    <property type="match status" value="1"/>
</dbReference>
<feature type="transmembrane region" description="Helical" evidence="6">
    <location>
        <begin position="250"/>
        <end position="270"/>
    </location>
</feature>
<dbReference type="EMBL" id="GL349474">
    <property type="protein sequence ID" value="KNC52649.1"/>
    <property type="molecule type" value="Genomic_DNA"/>
</dbReference>
<evidence type="ECO:0000259" key="7">
    <source>
        <dbReference type="PROSITE" id="PS50922"/>
    </source>
</evidence>
<dbReference type="STRING" id="461836.A0A0L0DJR7"/>
<keyword evidence="4 5" id="KW-0472">Membrane</keyword>
<keyword evidence="2 5" id="KW-0812">Transmembrane</keyword>
<accession>A0A0L0DJR7</accession>
<evidence type="ECO:0000256" key="5">
    <source>
        <dbReference type="PROSITE-ProRule" id="PRU00205"/>
    </source>
</evidence>
<dbReference type="PROSITE" id="PS50922">
    <property type="entry name" value="TLC"/>
    <property type="match status" value="1"/>
</dbReference>
<dbReference type="OrthoDB" id="537032at2759"/>
<evidence type="ECO:0000256" key="3">
    <source>
        <dbReference type="ARBA" id="ARBA00022989"/>
    </source>
</evidence>
<feature type="transmembrane region" description="Helical" evidence="6">
    <location>
        <begin position="73"/>
        <end position="91"/>
    </location>
</feature>
<feature type="transmembrane region" description="Helical" evidence="6">
    <location>
        <begin position="129"/>
        <end position="148"/>
    </location>
</feature>
<dbReference type="Proteomes" id="UP000054408">
    <property type="component" value="Unassembled WGS sequence"/>
</dbReference>
<name>A0A0L0DJR7_THETB</name>
<evidence type="ECO:0000256" key="1">
    <source>
        <dbReference type="ARBA" id="ARBA00004141"/>
    </source>
</evidence>
<dbReference type="GO" id="GO:0016020">
    <property type="term" value="C:membrane"/>
    <property type="evidence" value="ECO:0007669"/>
    <property type="project" value="UniProtKB-SubCell"/>
</dbReference>
<dbReference type="OMA" id="ESMWKFA"/>
<sequence length="303" mass="33678">MAGEVLGVVGKLMQGFFLVMCFASVGVGVYYTYVVSEEVARRASQYLLAPLSTRFLSAHKQEAKHISKFCDSAFQLVYFAITAPLLWNMLINMPESDNYLPPALGGSGVTANAWTHLPLHYAISPAFKTFYLVSLGFHIQSIVYHVLFQDSRSDFVEMLAHHLVTIFLIAGSFVGNLTRIGLLVILVHDFPDIFVFAAKLGANTPSTTFTLSAYVAMLASWGYMRLYVYPFVVIVSSVTESVDVSTVERVVLNGLLMFLQILHVYWYALFLEMGYHFLSTGETVDKQSLEADDDNDASKAKAE</sequence>
<evidence type="ECO:0000256" key="6">
    <source>
        <dbReference type="SAM" id="Phobius"/>
    </source>
</evidence>
<dbReference type="eggNOG" id="KOG1607">
    <property type="taxonomic scope" value="Eukaryota"/>
</dbReference>
<dbReference type="RefSeq" id="XP_013755200.1">
    <property type="nucleotide sequence ID" value="XM_013899746.1"/>
</dbReference>
<gene>
    <name evidence="8" type="ORF">AMSG_08518</name>
</gene>
<evidence type="ECO:0000313" key="8">
    <source>
        <dbReference type="EMBL" id="KNC52649.1"/>
    </source>
</evidence>